<reference evidence="1" key="1">
    <citation type="submission" date="2023-06" db="EMBL/GenBank/DDBJ databases">
        <title>MBL-encoding genomic islands in Pseudomonas spp. in Poland.</title>
        <authorList>
            <person name="Urbanowicz P."/>
            <person name="Izdebski R."/>
            <person name="Biedrzycka M."/>
            <person name="Gniadkowski M."/>
        </authorList>
    </citation>
    <scope>NUCLEOTIDE SEQUENCE</scope>
    <source>
        <strain evidence="1">NMI5768_13</strain>
    </source>
</reference>
<organism evidence="1 2">
    <name type="scientific">Pseudomonas alloputida</name>
    <dbReference type="NCBI Taxonomy" id="1940621"/>
    <lineage>
        <taxon>Bacteria</taxon>
        <taxon>Pseudomonadati</taxon>
        <taxon>Pseudomonadota</taxon>
        <taxon>Gammaproteobacteria</taxon>
        <taxon>Pseudomonadales</taxon>
        <taxon>Pseudomonadaceae</taxon>
        <taxon>Pseudomonas</taxon>
    </lineage>
</organism>
<dbReference type="GO" id="GO:0016788">
    <property type="term" value="F:hydrolase activity, acting on ester bonds"/>
    <property type="evidence" value="ECO:0007669"/>
    <property type="project" value="UniProtKB-ARBA"/>
</dbReference>
<proteinExistence type="predicted"/>
<dbReference type="Proteomes" id="UP001165439">
    <property type="component" value="Unassembled WGS sequence"/>
</dbReference>
<evidence type="ECO:0000313" key="2">
    <source>
        <dbReference type="Proteomes" id="UP001165439"/>
    </source>
</evidence>
<dbReference type="EMBL" id="JAJSRF020000001">
    <property type="protein sequence ID" value="MDM3952997.1"/>
    <property type="molecule type" value="Genomic_DNA"/>
</dbReference>
<dbReference type="RefSeq" id="WP_232895418.1">
    <property type="nucleotide sequence ID" value="NZ_JAJSRF020000001.1"/>
</dbReference>
<dbReference type="AlphaFoldDB" id="A0AAW7HT45"/>
<evidence type="ECO:0008006" key="3">
    <source>
        <dbReference type="Google" id="ProtNLM"/>
    </source>
</evidence>
<dbReference type="Gene3D" id="3.40.50.1110">
    <property type="entry name" value="SGNH hydrolase"/>
    <property type="match status" value="1"/>
</dbReference>
<comment type="caution">
    <text evidence="1">The sequence shown here is derived from an EMBL/GenBank/DDBJ whole genome shotgun (WGS) entry which is preliminary data.</text>
</comment>
<gene>
    <name evidence="1" type="ORF">LU674_011760</name>
</gene>
<name>A0AAW7HT45_9PSED</name>
<accession>A0AAW7HT45</accession>
<evidence type="ECO:0000313" key="1">
    <source>
        <dbReference type="EMBL" id="MDM3952997.1"/>
    </source>
</evidence>
<dbReference type="SUPFAM" id="SSF52266">
    <property type="entry name" value="SGNH hydrolase"/>
    <property type="match status" value="1"/>
</dbReference>
<protein>
    <recommendedName>
        <fullName evidence="3">Sialate O-acetylesterase domain-containing protein</fullName>
    </recommendedName>
</protein>
<dbReference type="InterPro" id="IPR036514">
    <property type="entry name" value="SGNH_hydro_sf"/>
</dbReference>
<sequence>MAEIPVSALEAYAELLEAASRRSDLASILLHLYVNGGIDTDVNTESGPVASIAKQAHLYHQVLPNAAADLSKLVANGRVYETVAEALADPSIIDGRQFWARQVAPKTGQDLYRRAGSVAVYQGVSIAGTAEVDAAVQRLTSTGITQVPMGPRGDRWGLQMGSSVPFRVDGKGISQLRLGVDEMQRKVPLSPKSAYGQAELGLAMGNILLANPAHIARSINRPLGPRLKEPLLMVVGDDVISRIDPEADASREDAAATTSTQVQIANKELRAWDEVSWITRETLAGGKSRVEVHDGLVWRALFPITDDFTDTAPQATGSTVRFLSDRTSGVGGALTPHAKLKTGELIAEAPVLWHRQGTGQSLSLGSRGFVIGADGMPRFVEGVYGEVFSKTPSPFKNRCLAFKGFGARGYYGVGGAVPASAYTDFEPLQERYEGDVLGETNMSGFANGMNRYLNERGTGIRYLCSISGVGGRAYSGLKKGTAAFTTLVNMMTAARQLAQSQGMLYRVAPLSITHGESEPAGTSQATYAGYLREWLDDYQAAVKALDSTLPMPWAYLSQMNRGGADLNFVSLAQLQLHESDPQFVLVAPKYTYRYHDAWHPYAEAYFKVGEYEMRAERFRLRGQKLDCLRPLSVTSTGTTVTVSFSNTPYGDELTPGPVGKLQVNPLAADPGHYGFALTDSVVSITSVVLLGSGNQIQLNLSGIPAAGSALNYALANTSASRGCISDTDIRDISAFDGQPLHNWLVAFSKPITFV</sequence>